<keyword evidence="2" id="KW-1185">Reference proteome</keyword>
<name>N6UTN0_9EURY</name>
<sequence length="196" mass="22993">MLRKGIETISKLRKGSVERKEVIITSGHIDVENFKKAIYYLLEADEFLYKKAPKHYLNENEAKLFCKLLIKCKESLDRVLKNFGFEIEEKEVNENALYIVYSRKLFKKLKNKYPNLAVVCTESFLDINDFKGLVPENALNGLKKKVELAKKNIEKQIKNLKPKKIYVVIEDEKDEKLYLKAKDLYNAERIDVDDLL</sequence>
<evidence type="ECO:0000313" key="1">
    <source>
        <dbReference type="EMBL" id="ENN95689.1"/>
    </source>
</evidence>
<gene>
    <name evidence="1" type="ORF">J422_06351</name>
</gene>
<dbReference type="Pfam" id="PF09873">
    <property type="entry name" value="SepCysE"/>
    <property type="match status" value="1"/>
</dbReference>
<dbReference type="AlphaFoldDB" id="N6UTN0"/>
<protein>
    <recommendedName>
        <fullName evidence="3">DUF2100 domain-containing protein</fullName>
    </recommendedName>
</protein>
<reference evidence="1 2" key="1">
    <citation type="journal article" date="2013" name="Genome Announc.">
        <title>Draft Genome Sequence of a Highly Flagellated, Fast-Swimming Archaeon, Methanocaldococcus villosus Strain KIN24-T80 (DSM 22612).</title>
        <authorList>
            <person name="Thennarasu S."/>
            <person name="Polireddy D."/>
            <person name="Antony A."/>
            <person name="Yada M.R."/>
            <person name="Algarawi S."/>
            <person name="Sivakumar N."/>
        </authorList>
    </citation>
    <scope>NUCLEOTIDE SEQUENCE [LARGE SCALE GENOMIC DNA]</scope>
    <source>
        <strain evidence="1 2">KIN24-T80</strain>
    </source>
</reference>
<evidence type="ECO:0008006" key="3">
    <source>
        <dbReference type="Google" id="ProtNLM"/>
    </source>
</evidence>
<dbReference type="Proteomes" id="UP000053695">
    <property type="component" value="Unassembled WGS sequence"/>
</dbReference>
<evidence type="ECO:0000313" key="2">
    <source>
        <dbReference type="Proteomes" id="UP000053695"/>
    </source>
</evidence>
<dbReference type="InterPro" id="IPR016736">
    <property type="entry name" value="MJ1481-like"/>
</dbReference>
<organism evidence="1 2">
    <name type="scientific">Methanocaldococcus villosus KIN24-T80</name>
    <dbReference type="NCBI Taxonomy" id="1069083"/>
    <lineage>
        <taxon>Archaea</taxon>
        <taxon>Methanobacteriati</taxon>
        <taxon>Methanobacteriota</taxon>
        <taxon>Methanomada group</taxon>
        <taxon>Methanococci</taxon>
        <taxon>Methanococcales</taxon>
        <taxon>Methanocaldococcaceae</taxon>
        <taxon>Methanocaldococcus</taxon>
    </lineage>
</organism>
<dbReference type="STRING" id="1069083.GCA_000371805_01303"/>
<accession>N6UTN0</accession>
<dbReference type="EMBL" id="APMM01000052">
    <property type="protein sequence ID" value="ENN95689.1"/>
    <property type="molecule type" value="Genomic_DNA"/>
</dbReference>
<dbReference type="PATRIC" id="fig|1069083.5.peg.1236"/>
<comment type="caution">
    <text evidence="1">The sequence shown here is derived from an EMBL/GenBank/DDBJ whole genome shotgun (WGS) entry which is preliminary data.</text>
</comment>
<proteinExistence type="predicted"/>